<feature type="signal peptide" evidence="2">
    <location>
        <begin position="1"/>
        <end position="25"/>
    </location>
</feature>
<accession>A0A1G9P2R7</accession>
<organism evidence="3 4">
    <name type="scientific">Maricaulis salignorans</name>
    <dbReference type="NCBI Taxonomy" id="144026"/>
    <lineage>
        <taxon>Bacteria</taxon>
        <taxon>Pseudomonadati</taxon>
        <taxon>Pseudomonadota</taxon>
        <taxon>Alphaproteobacteria</taxon>
        <taxon>Maricaulales</taxon>
        <taxon>Maricaulaceae</taxon>
        <taxon>Maricaulis</taxon>
    </lineage>
</organism>
<dbReference type="AlphaFoldDB" id="A0A1G9P2R7"/>
<feature type="chain" id="PRO_5011793230" evidence="2">
    <location>
        <begin position="26"/>
        <end position="131"/>
    </location>
</feature>
<proteinExistence type="predicted"/>
<dbReference type="RefSeq" id="WP_091767149.1">
    <property type="nucleotide sequence ID" value="NZ_FNHG01000003.1"/>
</dbReference>
<evidence type="ECO:0000256" key="2">
    <source>
        <dbReference type="SAM" id="SignalP"/>
    </source>
</evidence>
<evidence type="ECO:0000256" key="1">
    <source>
        <dbReference type="SAM" id="MobiDB-lite"/>
    </source>
</evidence>
<keyword evidence="2" id="KW-0732">Signal</keyword>
<dbReference type="STRING" id="144026.SAMN04488568_10369"/>
<gene>
    <name evidence="3" type="ORF">SAMN04488568_10369</name>
</gene>
<evidence type="ECO:0000313" key="3">
    <source>
        <dbReference type="EMBL" id="SDL92465.1"/>
    </source>
</evidence>
<sequence>MICKHLVIATMLTGGLLALSGAAGAQRQQAQSAPDQTLPLCREAEAGERCRTRNGTILIQREARPAAGRDTGQTQNLGGGDPGWEIGDPRPGAGRDEGQNNNLGGGDPGWEVRDQAGIKSPGVTPDGDPEQ</sequence>
<dbReference type="EMBL" id="FNHG01000003">
    <property type="protein sequence ID" value="SDL92465.1"/>
    <property type="molecule type" value="Genomic_DNA"/>
</dbReference>
<protein>
    <submittedName>
        <fullName evidence="3">Uncharacterized protein</fullName>
    </submittedName>
</protein>
<feature type="region of interest" description="Disordered" evidence="1">
    <location>
        <begin position="60"/>
        <end position="131"/>
    </location>
</feature>
<name>A0A1G9P2R7_9PROT</name>
<dbReference type="Proteomes" id="UP000199759">
    <property type="component" value="Unassembled WGS sequence"/>
</dbReference>
<keyword evidence="4" id="KW-1185">Reference proteome</keyword>
<evidence type="ECO:0000313" key="4">
    <source>
        <dbReference type="Proteomes" id="UP000199759"/>
    </source>
</evidence>
<reference evidence="3 4" key="1">
    <citation type="submission" date="2016-10" db="EMBL/GenBank/DDBJ databases">
        <authorList>
            <person name="de Groot N.N."/>
        </authorList>
    </citation>
    <scope>NUCLEOTIDE SEQUENCE [LARGE SCALE GENOMIC DNA]</scope>
    <source>
        <strain evidence="3 4">DSM 16077</strain>
    </source>
</reference>